<reference evidence="2 3" key="1">
    <citation type="submission" date="2017-05" db="EMBL/GenBank/DDBJ databases">
        <title>Genome sequencing of Fusobacterium nucleatum subsp. polymorphum KCOM 1001 (=ChDC F119).</title>
        <authorList>
            <person name="Kook J.-K."/>
            <person name="Park S.-N."/>
            <person name="Lim Y.K."/>
            <person name="Roh H."/>
        </authorList>
    </citation>
    <scope>NUCLEOTIDE SEQUENCE [LARGE SCALE GENOMIC DNA]</scope>
    <source>
        <strain evidence="2 3">KCOM 1001</strain>
    </source>
</reference>
<evidence type="ECO:0000256" key="1">
    <source>
        <dbReference type="SAM" id="Phobius"/>
    </source>
</evidence>
<evidence type="ECO:0000313" key="2">
    <source>
        <dbReference type="EMBL" id="OWP25096.1"/>
    </source>
</evidence>
<proteinExistence type="predicted"/>
<dbReference type="EMBL" id="NHRT01000001">
    <property type="protein sequence ID" value="OWP25096.1"/>
    <property type="molecule type" value="Genomic_DNA"/>
</dbReference>
<dbReference type="RefSeq" id="WP_088388129.1">
    <property type="nucleotide sequence ID" value="NZ_NHRT01000001.1"/>
</dbReference>
<organism evidence="2 3">
    <name type="scientific">Fusobacterium nucleatum subsp. polymorphum</name>
    <name type="common">Fusobacterium polymorphum</name>
    <dbReference type="NCBI Taxonomy" id="76857"/>
    <lineage>
        <taxon>Bacteria</taxon>
        <taxon>Fusobacteriati</taxon>
        <taxon>Fusobacteriota</taxon>
        <taxon>Fusobacteriia</taxon>
        <taxon>Fusobacteriales</taxon>
        <taxon>Fusobacteriaceae</taxon>
        <taxon>Fusobacterium</taxon>
    </lineage>
</organism>
<name>A0A246EEK3_FUSNP</name>
<dbReference type="Proteomes" id="UP000197470">
    <property type="component" value="Unassembled WGS sequence"/>
</dbReference>
<comment type="caution">
    <text evidence="2">The sequence shown here is derived from an EMBL/GenBank/DDBJ whole genome shotgun (WGS) entry which is preliminary data.</text>
</comment>
<keyword evidence="1" id="KW-1133">Transmembrane helix</keyword>
<gene>
    <name evidence="2" type="ORF">CA839_03615</name>
</gene>
<accession>A0A246EEK3</accession>
<dbReference type="AlphaFoldDB" id="A0A246EEK3"/>
<keyword evidence="1" id="KW-0472">Membrane</keyword>
<protein>
    <submittedName>
        <fullName evidence="2">Uncharacterized protein</fullName>
    </submittedName>
</protein>
<feature type="transmembrane region" description="Helical" evidence="1">
    <location>
        <begin position="127"/>
        <end position="160"/>
    </location>
</feature>
<evidence type="ECO:0000313" key="3">
    <source>
        <dbReference type="Proteomes" id="UP000197470"/>
    </source>
</evidence>
<keyword evidence="1" id="KW-0812">Transmembrane</keyword>
<sequence length="166" mass="19262">MITEKIKSCVNQSDKKSLHTILSDYLIESFEIFDENIQYIQRHINIFEKYDQKEFEKDKEKWNEDYLYFEKGKLIDNFSKERVEHIKDVIRKLYPERNKIRNYSSSNTSKKNANRNNSDDDIVPKVVIGAGIVVAGVGVLMLKFSLVAVGTVVAVGGIVYKYNKDN</sequence>